<protein>
    <submittedName>
        <fullName evidence="1">Uncharacterized protein</fullName>
    </submittedName>
</protein>
<evidence type="ECO:0000313" key="2">
    <source>
        <dbReference type="Proteomes" id="UP000238348"/>
    </source>
</evidence>
<organism evidence="1 2">
    <name type="scientific">Sorangium cellulosum</name>
    <name type="common">Polyangium cellulosum</name>
    <dbReference type="NCBI Taxonomy" id="56"/>
    <lineage>
        <taxon>Bacteria</taxon>
        <taxon>Pseudomonadati</taxon>
        <taxon>Myxococcota</taxon>
        <taxon>Polyangia</taxon>
        <taxon>Polyangiales</taxon>
        <taxon>Polyangiaceae</taxon>
        <taxon>Sorangium</taxon>
    </lineage>
</organism>
<accession>A0A2L0ETP6</accession>
<dbReference type="Gene3D" id="2.60.120.260">
    <property type="entry name" value="Galactose-binding domain-like"/>
    <property type="match status" value="1"/>
</dbReference>
<dbReference type="EMBL" id="CP012673">
    <property type="protein sequence ID" value="AUX42677.1"/>
    <property type="molecule type" value="Genomic_DNA"/>
</dbReference>
<dbReference type="AlphaFoldDB" id="A0A2L0ETP6"/>
<evidence type="ECO:0000313" key="1">
    <source>
        <dbReference type="EMBL" id="AUX42677.1"/>
    </source>
</evidence>
<reference evidence="1 2" key="1">
    <citation type="submission" date="2015-09" db="EMBL/GenBank/DDBJ databases">
        <title>Sorangium comparison.</title>
        <authorList>
            <person name="Zaburannyi N."/>
            <person name="Bunk B."/>
            <person name="Overmann J."/>
            <person name="Mueller R."/>
        </authorList>
    </citation>
    <scope>NUCLEOTIDE SEQUENCE [LARGE SCALE GENOMIC DNA]</scope>
    <source>
        <strain evidence="1 2">So ce26</strain>
    </source>
</reference>
<proteinExistence type="predicted"/>
<sequence>MGSSVRWVTAASLSLCASACSLRGLSEEFDGTETPAVEDPSLVREAEAGQRSGAFFVVEDSEARGGAYVRTRPGTTCSSEDPNNKVRFEFEVDVTGDYQIRTGAIAPDELSDSFLVRVDDAPDEGYLYMLPNKTGVIFSDLVHHETGQEMKQLVVVPLKEGVHAVEFFCREPGAGLDWIALERR</sequence>
<name>A0A2L0ETP6_SORCE</name>
<gene>
    <name evidence="1" type="ORF">SOCE26_041100</name>
</gene>
<dbReference type="Proteomes" id="UP000238348">
    <property type="component" value="Chromosome"/>
</dbReference>